<dbReference type="KEGG" id="nah:F5544_13705"/>
<evidence type="ECO:0000313" key="4">
    <source>
        <dbReference type="Proteomes" id="UP000503540"/>
    </source>
</evidence>
<keyword evidence="2" id="KW-0472">Membrane</keyword>
<dbReference type="EMBL" id="CP046172">
    <property type="protein sequence ID" value="QIS10629.1"/>
    <property type="molecule type" value="Genomic_DNA"/>
</dbReference>
<evidence type="ECO:0008006" key="5">
    <source>
        <dbReference type="Google" id="ProtNLM"/>
    </source>
</evidence>
<evidence type="ECO:0000256" key="1">
    <source>
        <dbReference type="SAM" id="MobiDB-lite"/>
    </source>
</evidence>
<proteinExistence type="predicted"/>
<keyword evidence="2" id="KW-1133">Transmembrane helix</keyword>
<feature type="transmembrane region" description="Helical" evidence="2">
    <location>
        <begin position="52"/>
        <end position="77"/>
    </location>
</feature>
<reference evidence="3 4" key="1">
    <citation type="journal article" date="2019" name="ACS Chem. Biol.">
        <title>Identification and Mobilization of a Cryptic Antibiotic Biosynthesis Gene Locus from a Human-Pathogenic Nocardia Isolate.</title>
        <authorList>
            <person name="Herisse M."/>
            <person name="Ishida K."/>
            <person name="Porter J.L."/>
            <person name="Howden B."/>
            <person name="Hertweck C."/>
            <person name="Stinear T.P."/>
            <person name="Pidot S.J."/>
        </authorList>
    </citation>
    <scope>NUCLEOTIDE SEQUENCE [LARGE SCALE GENOMIC DNA]</scope>
    <source>
        <strain evidence="3 4">AUSMDU00012717</strain>
    </source>
</reference>
<name>A0A6G9YBM0_9NOCA</name>
<protein>
    <recommendedName>
        <fullName evidence="5">Type IV secretion system DNA-binding domain-containing protein</fullName>
    </recommendedName>
</protein>
<dbReference type="InterPro" id="IPR027417">
    <property type="entry name" value="P-loop_NTPase"/>
</dbReference>
<dbReference type="AlphaFoldDB" id="A0A6G9YBM0"/>
<dbReference type="Proteomes" id="UP000503540">
    <property type="component" value="Chromosome"/>
</dbReference>
<evidence type="ECO:0000313" key="3">
    <source>
        <dbReference type="EMBL" id="QIS10629.1"/>
    </source>
</evidence>
<keyword evidence="2" id="KW-0812">Transmembrane</keyword>
<keyword evidence="4" id="KW-1185">Reference proteome</keyword>
<accession>A0A6G9YBM0</accession>
<sequence length="600" mass="66738">MVVNLRKWQPGRVKNFAAGSLVLPTVSAVMQWSWTGPVHTFTQGVQVAWAGWVPGGVVGMAVVAVPVAWWLVAWWWARYYHKLVTVGHTSPEKTDRVSRRFEDARDAGARTAARYPVPLTYRGNIVLGPSAAVASSRSHSVWGLLRKRRDRWLMIPVRAINEHLVVTGDSGSGKTTMLLRLIAGLYAYDWQRYLATRKDRPLLVFIDCGGDLHTGRRFVQLMTRLGVDPRRIGLWPITTKLDLWSMSAPDLTETLQSMLCLAPATDASQVHFENNRRRVVSLVIGTALSDAGVVLPKPRSRAELFDRLSTKRLKQLYAADLAICEEIDALNESKPPAVADVAGKLRDLFETLGEAFEGDRGLDSFDALYVCAQGTTRKETARAQISAVKTMLLQFAASPHNRRIRTAMDEKSAVVDDKGDVDVIDLVERARKLRCSVIYAAQSFLGLAQTEDECHRIVASTSGGWIGMRGNDQGPLCEKFGTRTVYTASRHLNGRRMGEEGTLNTGDAMLVHPNKLRRFEPGQAVYVKGLQANWGQVVTVDPDDIPQLEYPHWARIEPATATAGHGEPESSGPQRKTHTNRPIARRADIERPRNRKEDTE</sequence>
<dbReference type="CDD" id="cd01983">
    <property type="entry name" value="SIMIBI"/>
    <property type="match status" value="1"/>
</dbReference>
<feature type="compositionally biased region" description="Basic and acidic residues" evidence="1">
    <location>
        <begin position="585"/>
        <end position="600"/>
    </location>
</feature>
<organism evidence="3 4">
    <name type="scientific">Nocardia arthritidis</name>
    <dbReference type="NCBI Taxonomy" id="228602"/>
    <lineage>
        <taxon>Bacteria</taxon>
        <taxon>Bacillati</taxon>
        <taxon>Actinomycetota</taxon>
        <taxon>Actinomycetes</taxon>
        <taxon>Mycobacteriales</taxon>
        <taxon>Nocardiaceae</taxon>
        <taxon>Nocardia</taxon>
    </lineage>
</organism>
<dbReference type="SUPFAM" id="SSF52540">
    <property type="entry name" value="P-loop containing nucleoside triphosphate hydrolases"/>
    <property type="match status" value="1"/>
</dbReference>
<gene>
    <name evidence="3" type="ORF">F5544_13705</name>
</gene>
<feature type="region of interest" description="Disordered" evidence="1">
    <location>
        <begin position="558"/>
        <end position="600"/>
    </location>
</feature>
<evidence type="ECO:0000256" key="2">
    <source>
        <dbReference type="SAM" id="Phobius"/>
    </source>
</evidence>
<dbReference type="Gene3D" id="3.40.50.300">
    <property type="entry name" value="P-loop containing nucleotide triphosphate hydrolases"/>
    <property type="match status" value="1"/>
</dbReference>